<evidence type="ECO:0000259" key="7">
    <source>
        <dbReference type="SMART" id="SM00835"/>
    </source>
</evidence>
<keyword evidence="4" id="KW-0479">Metal-binding</keyword>
<organism evidence="8 9">
    <name type="scientific">Aulographum hederae CBS 113979</name>
    <dbReference type="NCBI Taxonomy" id="1176131"/>
    <lineage>
        <taxon>Eukaryota</taxon>
        <taxon>Fungi</taxon>
        <taxon>Dikarya</taxon>
        <taxon>Ascomycota</taxon>
        <taxon>Pezizomycotina</taxon>
        <taxon>Dothideomycetes</taxon>
        <taxon>Pleosporomycetidae</taxon>
        <taxon>Aulographales</taxon>
        <taxon>Aulographaceae</taxon>
    </lineage>
</organism>
<dbReference type="GO" id="GO:0030145">
    <property type="term" value="F:manganese ion binding"/>
    <property type="evidence" value="ECO:0007669"/>
    <property type="project" value="InterPro"/>
</dbReference>
<dbReference type="Proteomes" id="UP000800041">
    <property type="component" value="Unassembled WGS sequence"/>
</dbReference>
<evidence type="ECO:0000256" key="2">
    <source>
        <dbReference type="ARBA" id="ARBA00007456"/>
    </source>
</evidence>
<sequence length="272" mass="28171">MSSAIIKIFLAALAAGAATALPQPPTMVSSSMSMPSESAATPPSPAADLSFADLVLQPTTVDRFKKIVLGDDGKVLPQEELAARVIFDFDAQKAAAPGSRGGAVASANVKTFPILTGLDISTTVGFLGPCGLNTPHIHPRATEFLTLANGTLDFGFILENGLVDAGKGSAEVAGRLHQFQGAVFPIGSIHYQVNPTCDPVVFIATLNSEDPGVSQVAQNFFGLDGDVVSATLGFPESLDGKDIESFRKQIPANLAVGIEQCLATCGIPKTVY</sequence>
<dbReference type="InterPro" id="IPR011051">
    <property type="entry name" value="RmlC_Cupin_sf"/>
</dbReference>
<proteinExistence type="inferred from homology"/>
<dbReference type="Pfam" id="PF00190">
    <property type="entry name" value="Cupin_1"/>
    <property type="match status" value="1"/>
</dbReference>
<name>A0A6G1GU37_9PEZI</name>
<dbReference type="SUPFAM" id="SSF51182">
    <property type="entry name" value="RmlC-like cupins"/>
    <property type="match status" value="1"/>
</dbReference>
<comment type="subcellular location">
    <subcellularLocation>
        <location evidence="1">Secreted</location>
    </subcellularLocation>
</comment>
<evidence type="ECO:0000313" key="8">
    <source>
        <dbReference type="EMBL" id="KAF1984476.1"/>
    </source>
</evidence>
<evidence type="ECO:0000256" key="4">
    <source>
        <dbReference type="ARBA" id="ARBA00022723"/>
    </source>
</evidence>
<accession>A0A6G1GU37</accession>
<feature type="domain" description="Cupin type-1" evidence="7">
    <location>
        <begin position="87"/>
        <end position="244"/>
    </location>
</feature>
<dbReference type="PANTHER" id="PTHR31238">
    <property type="entry name" value="GERMIN-LIKE PROTEIN SUBFAMILY 3 MEMBER 3"/>
    <property type="match status" value="1"/>
</dbReference>
<gene>
    <name evidence="8" type="ORF">K402DRAFT_336472</name>
</gene>
<feature type="chain" id="PRO_5026135836" evidence="6">
    <location>
        <begin position="21"/>
        <end position="272"/>
    </location>
</feature>
<dbReference type="AlphaFoldDB" id="A0A6G1GU37"/>
<comment type="similarity">
    <text evidence="2">Belongs to the germin family.</text>
</comment>
<keyword evidence="5" id="KW-0464">Manganese</keyword>
<protein>
    <submittedName>
        <fullName evidence="8">RmlC-like cupin</fullName>
    </submittedName>
</protein>
<dbReference type="InterPro" id="IPR006045">
    <property type="entry name" value="Cupin_1"/>
</dbReference>
<evidence type="ECO:0000256" key="1">
    <source>
        <dbReference type="ARBA" id="ARBA00004613"/>
    </source>
</evidence>
<evidence type="ECO:0000256" key="3">
    <source>
        <dbReference type="ARBA" id="ARBA00022525"/>
    </source>
</evidence>
<dbReference type="PRINTS" id="PR00325">
    <property type="entry name" value="GERMIN"/>
</dbReference>
<reference evidence="8" key="1">
    <citation type="journal article" date="2020" name="Stud. Mycol.">
        <title>101 Dothideomycetes genomes: a test case for predicting lifestyles and emergence of pathogens.</title>
        <authorList>
            <person name="Haridas S."/>
            <person name="Albert R."/>
            <person name="Binder M."/>
            <person name="Bloem J."/>
            <person name="Labutti K."/>
            <person name="Salamov A."/>
            <person name="Andreopoulos B."/>
            <person name="Baker S."/>
            <person name="Barry K."/>
            <person name="Bills G."/>
            <person name="Bluhm B."/>
            <person name="Cannon C."/>
            <person name="Castanera R."/>
            <person name="Culley D."/>
            <person name="Daum C."/>
            <person name="Ezra D."/>
            <person name="Gonzalez J."/>
            <person name="Henrissat B."/>
            <person name="Kuo A."/>
            <person name="Liang C."/>
            <person name="Lipzen A."/>
            <person name="Lutzoni F."/>
            <person name="Magnuson J."/>
            <person name="Mondo S."/>
            <person name="Nolan M."/>
            <person name="Ohm R."/>
            <person name="Pangilinan J."/>
            <person name="Park H.-J."/>
            <person name="Ramirez L."/>
            <person name="Alfaro M."/>
            <person name="Sun H."/>
            <person name="Tritt A."/>
            <person name="Yoshinaga Y."/>
            <person name="Zwiers L.-H."/>
            <person name="Turgeon B."/>
            <person name="Goodwin S."/>
            <person name="Spatafora J."/>
            <person name="Crous P."/>
            <person name="Grigoriev I."/>
        </authorList>
    </citation>
    <scope>NUCLEOTIDE SEQUENCE</scope>
    <source>
        <strain evidence="8">CBS 113979</strain>
    </source>
</reference>
<dbReference type="InterPro" id="IPR001929">
    <property type="entry name" value="Germin"/>
</dbReference>
<keyword evidence="3" id="KW-0964">Secreted</keyword>
<dbReference type="Gene3D" id="2.60.120.10">
    <property type="entry name" value="Jelly Rolls"/>
    <property type="match status" value="1"/>
</dbReference>
<keyword evidence="9" id="KW-1185">Reference proteome</keyword>
<dbReference type="GO" id="GO:0005576">
    <property type="term" value="C:extracellular region"/>
    <property type="evidence" value="ECO:0007669"/>
    <property type="project" value="UniProtKB-SubCell"/>
</dbReference>
<evidence type="ECO:0000256" key="6">
    <source>
        <dbReference type="SAM" id="SignalP"/>
    </source>
</evidence>
<dbReference type="InterPro" id="IPR014710">
    <property type="entry name" value="RmlC-like_jellyroll"/>
</dbReference>
<evidence type="ECO:0000256" key="5">
    <source>
        <dbReference type="ARBA" id="ARBA00023211"/>
    </source>
</evidence>
<feature type="signal peptide" evidence="6">
    <location>
        <begin position="1"/>
        <end position="20"/>
    </location>
</feature>
<evidence type="ECO:0000313" key="9">
    <source>
        <dbReference type="Proteomes" id="UP000800041"/>
    </source>
</evidence>
<dbReference type="SMART" id="SM00835">
    <property type="entry name" value="Cupin_1"/>
    <property type="match status" value="1"/>
</dbReference>
<dbReference type="EMBL" id="ML977168">
    <property type="protein sequence ID" value="KAF1984476.1"/>
    <property type="molecule type" value="Genomic_DNA"/>
</dbReference>
<dbReference type="OrthoDB" id="1921208at2759"/>
<keyword evidence="6" id="KW-0732">Signal</keyword>
<dbReference type="CDD" id="cd02241">
    <property type="entry name" value="cupin_OxOx"/>
    <property type="match status" value="1"/>
</dbReference>